<dbReference type="Proteomes" id="UP000663935">
    <property type="component" value="Chromosome"/>
</dbReference>
<evidence type="ECO:0000256" key="4">
    <source>
        <dbReference type="SAM" id="Phobius"/>
    </source>
</evidence>
<dbReference type="EMBL" id="CP071795">
    <property type="protein sequence ID" value="QTD38948.1"/>
    <property type="molecule type" value="Genomic_DNA"/>
</dbReference>
<keyword evidence="4" id="KW-1133">Transmembrane helix</keyword>
<feature type="domain" description="Carboxyltransferase" evidence="5">
    <location>
        <begin position="5"/>
        <end position="206"/>
    </location>
</feature>
<keyword evidence="4" id="KW-0812">Transmembrane</keyword>
<accession>A0ABX7SZL9</accession>
<dbReference type="RefSeq" id="WP_207973061.1">
    <property type="nucleotide sequence ID" value="NZ_CP071795.1"/>
</dbReference>
<evidence type="ECO:0000256" key="2">
    <source>
        <dbReference type="ARBA" id="ARBA00022801"/>
    </source>
</evidence>
<dbReference type="Gene3D" id="3.30.1360.40">
    <property type="match status" value="1"/>
</dbReference>
<dbReference type="GO" id="GO:0017168">
    <property type="term" value="F:5-oxoprolinase (ATP-hydrolyzing) activity"/>
    <property type="evidence" value="ECO:0007669"/>
    <property type="project" value="UniProtKB-EC"/>
</dbReference>
<dbReference type="Gene3D" id="2.40.100.10">
    <property type="entry name" value="Cyclophilin-like"/>
    <property type="match status" value="1"/>
</dbReference>
<organism evidence="6 7">
    <name type="scientific">Polaribacter batillariae</name>
    <dbReference type="NCBI Taxonomy" id="2808900"/>
    <lineage>
        <taxon>Bacteria</taxon>
        <taxon>Pseudomonadati</taxon>
        <taxon>Bacteroidota</taxon>
        <taxon>Flavobacteriia</taxon>
        <taxon>Flavobacteriales</taxon>
        <taxon>Flavobacteriaceae</taxon>
    </lineage>
</organism>
<dbReference type="SMART" id="SM00796">
    <property type="entry name" value="AHS1"/>
    <property type="match status" value="1"/>
</dbReference>
<protein>
    <submittedName>
        <fullName evidence="6">5-oxoprolinase subunit PxpB</fullName>
        <ecNumber evidence="6">3.5.2.9</ecNumber>
    </submittedName>
</protein>
<dbReference type="InterPro" id="IPR010016">
    <property type="entry name" value="PxpB"/>
</dbReference>
<sequence length="243" mass="27949">MHKKTTYKPFGNAAILIEWQAIISKEILNDIILFKEKIKKEKATLITDFIIGYNSLTLKYKNEIGNYCNEVESLKLIYKQDFKLNKVEKILWEIPVCYDLEFGIDLEEISEKSNLSVEEIIKIHSKKTYTVFFIGFLPGFLYLGGLDKQLHFDRKPNPRLKVPKGALAIGGKQTGVYPQESAGGWHIVGKTPIHFFDIKNENLCFAKSGDQIKFKAISLEEFYQTEKEVLKNNYIISKTLLNG</sequence>
<keyword evidence="1" id="KW-0547">Nucleotide-binding</keyword>
<keyword evidence="2 6" id="KW-0378">Hydrolase</keyword>
<dbReference type="PANTHER" id="PTHR34698">
    <property type="entry name" value="5-OXOPROLINASE SUBUNIT B"/>
    <property type="match status" value="1"/>
</dbReference>
<feature type="transmembrane region" description="Helical" evidence="4">
    <location>
        <begin position="129"/>
        <end position="146"/>
    </location>
</feature>
<keyword evidence="7" id="KW-1185">Reference proteome</keyword>
<evidence type="ECO:0000313" key="7">
    <source>
        <dbReference type="Proteomes" id="UP000663935"/>
    </source>
</evidence>
<evidence type="ECO:0000259" key="5">
    <source>
        <dbReference type="SMART" id="SM00796"/>
    </source>
</evidence>
<evidence type="ECO:0000256" key="1">
    <source>
        <dbReference type="ARBA" id="ARBA00022741"/>
    </source>
</evidence>
<evidence type="ECO:0000256" key="3">
    <source>
        <dbReference type="ARBA" id="ARBA00022840"/>
    </source>
</evidence>
<evidence type="ECO:0000313" key="6">
    <source>
        <dbReference type="EMBL" id="QTD38948.1"/>
    </source>
</evidence>
<gene>
    <name evidence="6" type="primary">pxpB</name>
    <name evidence="6" type="ORF">JL193_06755</name>
</gene>
<dbReference type="InterPro" id="IPR003833">
    <property type="entry name" value="CT_C_D"/>
</dbReference>
<dbReference type="InterPro" id="IPR029000">
    <property type="entry name" value="Cyclophilin-like_dom_sf"/>
</dbReference>
<reference evidence="6 7" key="1">
    <citation type="submission" date="2021-03" db="EMBL/GenBank/DDBJ databases">
        <title>Complete genome of Polaribacter_sp.G4M1.</title>
        <authorList>
            <person name="Jeong S.W."/>
            <person name="Bae J.W."/>
        </authorList>
    </citation>
    <scope>NUCLEOTIDE SEQUENCE [LARGE SCALE GENOMIC DNA]</scope>
    <source>
        <strain evidence="6 7">G4M1</strain>
    </source>
</reference>
<dbReference type="SUPFAM" id="SSF160467">
    <property type="entry name" value="PH0987 N-terminal domain-like"/>
    <property type="match status" value="1"/>
</dbReference>
<dbReference type="PANTHER" id="PTHR34698:SF2">
    <property type="entry name" value="5-OXOPROLINASE SUBUNIT B"/>
    <property type="match status" value="1"/>
</dbReference>
<dbReference type="EC" id="3.5.2.9" evidence="6"/>
<keyword evidence="3" id="KW-0067">ATP-binding</keyword>
<dbReference type="NCBIfam" id="TIGR00370">
    <property type="entry name" value="5-oxoprolinase subunit PxpB"/>
    <property type="match status" value="1"/>
</dbReference>
<name>A0ABX7SZL9_9FLAO</name>
<keyword evidence="4" id="KW-0472">Membrane</keyword>
<dbReference type="SUPFAM" id="SSF50891">
    <property type="entry name" value="Cyclophilin-like"/>
    <property type="match status" value="1"/>
</dbReference>
<dbReference type="Pfam" id="PF02682">
    <property type="entry name" value="CT_C_D"/>
    <property type="match status" value="1"/>
</dbReference>
<proteinExistence type="predicted"/>